<accession>A0A6A7ARD1</accession>
<dbReference type="AlphaFoldDB" id="A0A6A7ARD1"/>
<evidence type="ECO:0000256" key="1">
    <source>
        <dbReference type="SAM" id="SignalP"/>
    </source>
</evidence>
<keyword evidence="3" id="KW-1185">Reference proteome</keyword>
<dbReference type="OrthoDB" id="3561297at2759"/>
<gene>
    <name evidence="2" type="ORF">T440DRAFT_559312</name>
</gene>
<name>A0A6A7ARD1_9PLEO</name>
<dbReference type="EMBL" id="MU006359">
    <property type="protein sequence ID" value="KAF2844917.1"/>
    <property type="molecule type" value="Genomic_DNA"/>
</dbReference>
<feature type="signal peptide" evidence="1">
    <location>
        <begin position="1"/>
        <end position="17"/>
    </location>
</feature>
<evidence type="ECO:0000313" key="3">
    <source>
        <dbReference type="Proteomes" id="UP000799423"/>
    </source>
</evidence>
<keyword evidence="1" id="KW-0732">Signal</keyword>
<organism evidence="2 3">
    <name type="scientific">Plenodomus tracheiphilus IPT5</name>
    <dbReference type="NCBI Taxonomy" id="1408161"/>
    <lineage>
        <taxon>Eukaryota</taxon>
        <taxon>Fungi</taxon>
        <taxon>Dikarya</taxon>
        <taxon>Ascomycota</taxon>
        <taxon>Pezizomycotina</taxon>
        <taxon>Dothideomycetes</taxon>
        <taxon>Pleosporomycetidae</taxon>
        <taxon>Pleosporales</taxon>
        <taxon>Pleosporineae</taxon>
        <taxon>Leptosphaeriaceae</taxon>
        <taxon>Plenodomus</taxon>
    </lineage>
</organism>
<sequence length="435" mass="43641">MVSFQLVLLAAAGLTAAYPEPTPAAALEHRQDVNCAKVTGALSVLNKLGPPATTFCSSFLKISKIKATKTIVPMTTTTTTTTTTVTSNMCQAQKKHRRNGEIVFARPDTSVQDLEERGNLEERTNVLPLLAAFAAAKISAGCSCLHIQAATTTVATQILPTLTKTSTSTTTTCVPPPVCKRNDAQCSSYKDCCSGQCGGSSPSKCLCAPGGVVCDPTKAESCCSGFSCKTSRDGAKCTADAPICLAVDQSCSLVGPACCDGTTCQPDGSSSGGKVCKAPPPVCLTSGNTCTDSGTACCPGTTCQTDGTLGAKVCKAPPLLCIVSGLTCQVGLTACCDGTCVASLEGAFTCQPATPSCLQTGVTCMAGGSNTACCEGNTCQLDGTGPGKVCKPPVAECLASSVGCTLGGTACCSGLTCQQDLLGALTCAPTPASAP</sequence>
<reference evidence="2" key="1">
    <citation type="submission" date="2020-01" db="EMBL/GenBank/DDBJ databases">
        <authorList>
            <consortium name="DOE Joint Genome Institute"/>
            <person name="Haridas S."/>
            <person name="Albert R."/>
            <person name="Binder M."/>
            <person name="Bloem J."/>
            <person name="Labutti K."/>
            <person name="Salamov A."/>
            <person name="Andreopoulos B."/>
            <person name="Baker S.E."/>
            <person name="Barry K."/>
            <person name="Bills G."/>
            <person name="Bluhm B.H."/>
            <person name="Cannon C."/>
            <person name="Castanera R."/>
            <person name="Culley D.E."/>
            <person name="Daum C."/>
            <person name="Ezra D."/>
            <person name="Gonzalez J.B."/>
            <person name="Henrissat B."/>
            <person name="Kuo A."/>
            <person name="Liang C."/>
            <person name="Lipzen A."/>
            <person name="Lutzoni F."/>
            <person name="Magnuson J."/>
            <person name="Mondo S."/>
            <person name="Nolan M."/>
            <person name="Ohm R."/>
            <person name="Pangilinan J."/>
            <person name="Park H.-J."/>
            <person name="Ramirez L."/>
            <person name="Alfaro M."/>
            <person name="Sun H."/>
            <person name="Tritt A."/>
            <person name="Yoshinaga Y."/>
            <person name="Zwiers L.-H."/>
            <person name="Turgeon B.G."/>
            <person name="Goodwin S.B."/>
            <person name="Spatafora J.W."/>
            <person name="Crous P.W."/>
            <person name="Grigoriev I.V."/>
        </authorList>
    </citation>
    <scope>NUCLEOTIDE SEQUENCE</scope>
    <source>
        <strain evidence="2">IPT5</strain>
    </source>
</reference>
<proteinExistence type="predicted"/>
<dbReference type="Proteomes" id="UP000799423">
    <property type="component" value="Unassembled WGS sequence"/>
</dbReference>
<evidence type="ECO:0000313" key="2">
    <source>
        <dbReference type="EMBL" id="KAF2844917.1"/>
    </source>
</evidence>
<protein>
    <submittedName>
        <fullName evidence="2">Uncharacterized protein</fullName>
    </submittedName>
</protein>
<feature type="chain" id="PRO_5025681969" evidence="1">
    <location>
        <begin position="18"/>
        <end position="435"/>
    </location>
</feature>